<keyword evidence="2" id="KW-0862">Zinc</keyword>
<organism evidence="4 5">
    <name type="scientific">Candidatus Korobacter versatilis</name>
    <dbReference type="NCBI Taxonomy" id="658062"/>
    <lineage>
        <taxon>Bacteria</taxon>
        <taxon>Pseudomonadati</taxon>
        <taxon>Acidobacteriota</taxon>
        <taxon>Terriglobia</taxon>
        <taxon>Terriglobales</taxon>
        <taxon>Candidatus Korobacteraceae</taxon>
        <taxon>Candidatus Korobacter</taxon>
    </lineage>
</organism>
<dbReference type="AlphaFoldDB" id="A0A932ENI9"/>
<evidence type="ECO:0000256" key="1">
    <source>
        <dbReference type="ARBA" id="ARBA00022723"/>
    </source>
</evidence>
<dbReference type="HAMAP" id="MF_00649">
    <property type="entry name" value="DNA_gyrase_inhibitor_YacG"/>
    <property type="match status" value="1"/>
</dbReference>
<evidence type="ECO:0000313" key="4">
    <source>
        <dbReference type="EMBL" id="MBI2677369.1"/>
    </source>
</evidence>
<accession>A0A932ENI9</accession>
<keyword evidence="1" id="KW-0479">Metal-binding</keyword>
<dbReference type="PANTHER" id="PTHR36150">
    <property type="entry name" value="DNA GYRASE INHIBITOR YACG"/>
    <property type="match status" value="1"/>
</dbReference>
<dbReference type="PANTHER" id="PTHR36150:SF1">
    <property type="entry name" value="DNA GYRASE INHIBITOR YACG"/>
    <property type="match status" value="1"/>
</dbReference>
<dbReference type="SUPFAM" id="SSF57716">
    <property type="entry name" value="Glucocorticoid receptor-like (DNA-binding domain)"/>
    <property type="match status" value="1"/>
</dbReference>
<feature type="compositionally biased region" description="Basic and acidic residues" evidence="3">
    <location>
        <begin position="59"/>
        <end position="80"/>
    </location>
</feature>
<name>A0A932ENI9_9BACT</name>
<evidence type="ECO:0000256" key="3">
    <source>
        <dbReference type="SAM" id="MobiDB-lite"/>
    </source>
</evidence>
<dbReference type="EMBL" id="JACPNR010000004">
    <property type="protein sequence ID" value="MBI2677369.1"/>
    <property type="molecule type" value="Genomic_DNA"/>
</dbReference>
<dbReference type="GO" id="GO:0008270">
    <property type="term" value="F:zinc ion binding"/>
    <property type="evidence" value="ECO:0007669"/>
    <property type="project" value="InterPro"/>
</dbReference>
<sequence length="80" mass="9037">MAKKRTRSLRCPICRTIVLRSEPDFPFCSGRCRTIDLGKWASGGYVVSTPINDPEAYEDAQRQADELRRKTSDGEDSGRD</sequence>
<dbReference type="GO" id="GO:0006355">
    <property type="term" value="P:regulation of DNA-templated transcription"/>
    <property type="evidence" value="ECO:0007669"/>
    <property type="project" value="InterPro"/>
</dbReference>
<reference evidence="4" key="1">
    <citation type="submission" date="2020-07" db="EMBL/GenBank/DDBJ databases">
        <title>Huge and variable diversity of episymbiotic CPR bacteria and DPANN archaea in groundwater ecosystems.</title>
        <authorList>
            <person name="He C.Y."/>
            <person name="Keren R."/>
            <person name="Whittaker M."/>
            <person name="Farag I.F."/>
            <person name="Doudna J."/>
            <person name="Cate J.H.D."/>
            <person name="Banfield J.F."/>
        </authorList>
    </citation>
    <scope>NUCLEOTIDE SEQUENCE</scope>
    <source>
        <strain evidence="4">NC_groundwater_580_Pr5_B-0.1um_64_19</strain>
    </source>
</reference>
<proteinExistence type="inferred from homology"/>
<dbReference type="InterPro" id="IPR013088">
    <property type="entry name" value="Znf_NHR/GATA"/>
</dbReference>
<comment type="caution">
    <text evidence="4">The sequence shown here is derived from an EMBL/GenBank/DDBJ whole genome shotgun (WGS) entry which is preliminary data.</text>
</comment>
<dbReference type="InterPro" id="IPR005584">
    <property type="entry name" value="DNA_gyrase_inhibitor_YacG"/>
</dbReference>
<protein>
    <submittedName>
        <fullName evidence="4">DNA gyrase inhibitor YacG</fullName>
    </submittedName>
</protein>
<evidence type="ECO:0000256" key="2">
    <source>
        <dbReference type="ARBA" id="ARBA00022833"/>
    </source>
</evidence>
<dbReference type="Proteomes" id="UP000779809">
    <property type="component" value="Unassembled WGS sequence"/>
</dbReference>
<gene>
    <name evidence="4" type="primary">yacG</name>
    <name evidence="4" type="ORF">HYX28_01155</name>
</gene>
<dbReference type="Gene3D" id="3.30.50.10">
    <property type="entry name" value="Erythroid Transcription Factor GATA-1, subunit A"/>
    <property type="match status" value="1"/>
</dbReference>
<evidence type="ECO:0000313" key="5">
    <source>
        <dbReference type="Proteomes" id="UP000779809"/>
    </source>
</evidence>
<feature type="region of interest" description="Disordered" evidence="3">
    <location>
        <begin position="49"/>
        <end position="80"/>
    </location>
</feature>
<dbReference type="Pfam" id="PF03884">
    <property type="entry name" value="YacG"/>
    <property type="match status" value="1"/>
</dbReference>